<gene>
    <name evidence="7" type="ORF">Fcan01_22483</name>
</gene>
<proteinExistence type="inferred from homology"/>
<dbReference type="InterPro" id="IPR019322">
    <property type="entry name" value="TIMM29"/>
</dbReference>
<dbReference type="GO" id="GO:0003712">
    <property type="term" value="F:transcription coregulator activity"/>
    <property type="evidence" value="ECO:0007669"/>
    <property type="project" value="InterPro"/>
</dbReference>
<evidence type="ECO:0000313" key="7">
    <source>
        <dbReference type="EMBL" id="OXA42617.1"/>
    </source>
</evidence>
<dbReference type="Gene3D" id="3.10.450.580">
    <property type="entry name" value="Mediator complex, subunit Med6"/>
    <property type="match status" value="1"/>
</dbReference>
<sequence>MLKTSSLFFRLSSRSIISLSRKWNVLAVTKTSFSSSATNNPGASSMISTITSTLNKSSSSTIGNTQPKMKLKEKMRIFWTSLYIDYRDVMLDAVREGREKPRKAIFYLVSLGGIFYAMFTNPGRKNYFDFVTKMDTELSLIAKDVRNPISVSYLQNVRQMEIKGLLRHTNCAFFSVIWRDHENPEAAVFHAKCKYVKPRWSEILSERVVDVGFVGRWWILTKKMVDFDVNPTEWEDSEKENEWSFASFFSPPVVKAFTTNGLLRISWHDSAWIPVLNGTNVLDYFSERSNPFYDRTCNNEIVKMQRLNVDQLTNMTGLEYILLHVQEPILYVIRKQHRHSAGETTPIADYYIIAGVVYQAPDLGSVVNSRLLNTVHHLQQAFDECLSYSRYNPSKGYSWEFKDKQDPMDEKMNAKKKEKKEEPSSLFQRQRVDMLLLELSKKFPPKQFQIEGVPPPQSKATAAQLPSGSTENAATAATTTTDANPKQITNSSESAPNSNQNVDTNQDVKPDISLIKVKVEKGDGAENSAPQMKPPPEKRQKL</sequence>
<keyword evidence="3" id="KW-0805">Transcription regulation</keyword>
<evidence type="ECO:0000256" key="5">
    <source>
        <dbReference type="ARBA" id="ARBA00023242"/>
    </source>
</evidence>
<dbReference type="Pfam" id="PF04934">
    <property type="entry name" value="Med6"/>
    <property type="match status" value="1"/>
</dbReference>
<dbReference type="InterPro" id="IPR007018">
    <property type="entry name" value="Mediator_Med6"/>
</dbReference>
<keyword evidence="5" id="KW-0539">Nucleus</keyword>
<keyword evidence="4" id="KW-0804">Transcription</keyword>
<evidence type="ECO:0000256" key="4">
    <source>
        <dbReference type="ARBA" id="ARBA00023163"/>
    </source>
</evidence>
<comment type="caution">
    <text evidence="7">The sequence shown here is derived from an EMBL/GenBank/DDBJ whole genome shotgun (WGS) entry which is preliminary data.</text>
</comment>
<evidence type="ECO:0000256" key="6">
    <source>
        <dbReference type="SAM" id="MobiDB-lite"/>
    </source>
</evidence>
<feature type="compositionally biased region" description="Low complexity" evidence="6">
    <location>
        <begin position="473"/>
        <end position="483"/>
    </location>
</feature>
<dbReference type="AlphaFoldDB" id="A0A226DD33"/>
<evidence type="ECO:0000256" key="2">
    <source>
        <dbReference type="ARBA" id="ARBA00007526"/>
    </source>
</evidence>
<feature type="compositionally biased region" description="Polar residues" evidence="6">
    <location>
        <begin position="484"/>
        <end position="507"/>
    </location>
</feature>
<evidence type="ECO:0000256" key="1">
    <source>
        <dbReference type="ARBA" id="ARBA00004123"/>
    </source>
</evidence>
<feature type="region of interest" description="Disordered" evidence="6">
    <location>
        <begin position="447"/>
        <end position="542"/>
    </location>
</feature>
<evidence type="ECO:0000313" key="8">
    <source>
        <dbReference type="Proteomes" id="UP000198287"/>
    </source>
</evidence>
<organism evidence="7 8">
    <name type="scientific">Folsomia candida</name>
    <name type="common">Springtail</name>
    <dbReference type="NCBI Taxonomy" id="158441"/>
    <lineage>
        <taxon>Eukaryota</taxon>
        <taxon>Metazoa</taxon>
        <taxon>Ecdysozoa</taxon>
        <taxon>Arthropoda</taxon>
        <taxon>Hexapoda</taxon>
        <taxon>Collembola</taxon>
        <taxon>Entomobryomorpha</taxon>
        <taxon>Isotomoidea</taxon>
        <taxon>Isotomidae</taxon>
        <taxon>Proisotominae</taxon>
        <taxon>Folsomia</taxon>
    </lineage>
</organism>
<dbReference type="PANTHER" id="PTHR13104">
    <property type="entry name" value="MED-6-RELATED"/>
    <property type="match status" value="1"/>
</dbReference>
<accession>A0A226DD33</accession>
<dbReference type="GO" id="GO:0042721">
    <property type="term" value="C:TIM22 mitochondrial import inner membrane insertion complex"/>
    <property type="evidence" value="ECO:0007669"/>
    <property type="project" value="InterPro"/>
</dbReference>
<dbReference type="GO" id="GO:0006357">
    <property type="term" value="P:regulation of transcription by RNA polymerase II"/>
    <property type="evidence" value="ECO:0007669"/>
    <property type="project" value="InterPro"/>
</dbReference>
<name>A0A226DD33_FOLCA</name>
<protein>
    <submittedName>
        <fullName evidence="7">Mediator of RNA polymerase II transcription subunit 6</fullName>
    </submittedName>
</protein>
<dbReference type="OrthoDB" id="344220at2759"/>
<feature type="compositionally biased region" description="Polar residues" evidence="6">
    <location>
        <begin position="458"/>
        <end position="472"/>
    </location>
</feature>
<dbReference type="GO" id="GO:0016592">
    <property type="term" value="C:mediator complex"/>
    <property type="evidence" value="ECO:0007669"/>
    <property type="project" value="InterPro"/>
</dbReference>
<keyword evidence="8" id="KW-1185">Reference proteome</keyword>
<comment type="similarity">
    <text evidence="2">Belongs to the Mediator complex subunit 6 family.</text>
</comment>
<dbReference type="Pfam" id="PF10171">
    <property type="entry name" value="Tim29"/>
    <property type="match status" value="1"/>
</dbReference>
<evidence type="ECO:0000256" key="3">
    <source>
        <dbReference type="ARBA" id="ARBA00023015"/>
    </source>
</evidence>
<comment type="subcellular location">
    <subcellularLocation>
        <location evidence="1">Nucleus</location>
    </subcellularLocation>
</comment>
<dbReference type="EMBL" id="LNIX01000025">
    <property type="protein sequence ID" value="OXA42617.1"/>
    <property type="molecule type" value="Genomic_DNA"/>
</dbReference>
<dbReference type="InterPro" id="IPR038566">
    <property type="entry name" value="Mediator_Med6_sf"/>
</dbReference>
<reference evidence="7 8" key="1">
    <citation type="submission" date="2015-12" db="EMBL/GenBank/DDBJ databases">
        <title>The genome of Folsomia candida.</title>
        <authorList>
            <person name="Faddeeva A."/>
            <person name="Derks M.F."/>
            <person name="Anvar Y."/>
            <person name="Smit S."/>
            <person name="Van Straalen N."/>
            <person name="Roelofs D."/>
        </authorList>
    </citation>
    <scope>NUCLEOTIDE SEQUENCE [LARGE SCALE GENOMIC DNA]</scope>
    <source>
        <strain evidence="7 8">VU population</strain>
        <tissue evidence="7">Whole body</tissue>
    </source>
</reference>
<dbReference type="Proteomes" id="UP000198287">
    <property type="component" value="Unassembled WGS sequence"/>
</dbReference>
<dbReference type="STRING" id="158441.A0A226DD33"/>